<organism evidence="10 11">
    <name type="scientific">Akkermansia glycaniphila</name>
    <dbReference type="NCBI Taxonomy" id="1679444"/>
    <lineage>
        <taxon>Bacteria</taxon>
        <taxon>Pseudomonadati</taxon>
        <taxon>Verrucomicrobiota</taxon>
        <taxon>Verrucomicrobiia</taxon>
        <taxon>Verrucomicrobiales</taxon>
        <taxon>Akkermansiaceae</taxon>
        <taxon>Akkermansia</taxon>
    </lineage>
</organism>
<keyword evidence="5" id="KW-0997">Cell inner membrane</keyword>
<dbReference type="Pfam" id="PF00873">
    <property type="entry name" value="ACR_tran"/>
    <property type="match status" value="1"/>
</dbReference>
<dbReference type="Gene3D" id="3.30.2090.10">
    <property type="entry name" value="Multidrug efflux transporter AcrB TolC docking domain, DN and DC subdomains"/>
    <property type="match status" value="2"/>
</dbReference>
<protein>
    <submittedName>
        <fullName evidence="10">Acrb/acrd/acrf family</fullName>
    </submittedName>
</protein>
<keyword evidence="7 9" id="KW-1133">Transmembrane helix</keyword>
<dbReference type="AlphaFoldDB" id="A0A1H6MBY0"/>
<evidence type="ECO:0000256" key="6">
    <source>
        <dbReference type="ARBA" id="ARBA00022692"/>
    </source>
</evidence>
<feature type="transmembrane region" description="Helical" evidence="9">
    <location>
        <begin position="343"/>
        <end position="359"/>
    </location>
</feature>
<dbReference type="KEGG" id="agl:PYTT_2006"/>
<name>A0A1H6MBY0_9BACT</name>
<dbReference type="PANTHER" id="PTHR32063">
    <property type="match status" value="1"/>
</dbReference>
<feature type="transmembrane region" description="Helical" evidence="9">
    <location>
        <begin position="976"/>
        <end position="995"/>
    </location>
</feature>
<dbReference type="OrthoDB" id="9757876at2"/>
<dbReference type="Gene3D" id="3.30.70.1440">
    <property type="entry name" value="Multidrug efflux transporter AcrB pore domain"/>
    <property type="match status" value="1"/>
</dbReference>
<evidence type="ECO:0000256" key="2">
    <source>
        <dbReference type="ARBA" id="ARBA00010942"/>
    </source>
</evidence>
<comment type="similarity">
    <text evidence="2">Belongs to the resistance-nodulation-cell division (RND) (TC 2.A.6) family.</text>
</comment>
<dbReference type="FunFam" id="1.20.1640.10:FF:000001">
    <property type="entry name" value="Efflux pump membrane transporter"/>
    <property type="match status" value="1"/>
</dbReference>
<feature type="transmembrane region" description="Helical" evidence="9">
    <location>
        <begin position="904"/>
        <end position="924"/>
    </location>
</feature>
<dbReference type="SUPFAM" id="SSF82693">
    <property type="entry name" value="Multidrug efflux transporter AcrB pore domain, PN1, PN2, PC1 and PC2 subdomains"/>
    <property type="match status" value="4"/>
</dbReference>
<accession>A0A1H6MBY0</accession>
<evidence type="ECO:0000256" key="8">
    <source>
        <dbReference type="ARBA" id="ARBA00023136"/>
    </source>
</evidence>
<dbReference type="InterPro" id="IPR001036">
    <property type="entry name" value="Acrflvin-R"/>
</dbReference>
<reference evidence="11" key="1">
    <citation type="submission" date="2016-09" db="EMBL/GenBank/DDBJ databases">
        <authorList>
            <person name="Koehorst J."/>
        </authorList>
    </citation>
    <scope>NUCLEOTIDE SEQUENCE [LARGE SCALE GENOMIC DNA]</scope>
</reference>
<evidence type="ECO:0000313" key="10">
    <source>
        <dbReference type="EMBL" id="SEH95022.1"/>
    </source>
</evidence>
<proteinExistence type="inferred from homology"/>
<feature type="transmembrane region" description="Helical" evidence="9">
    <location>
        <begin position="1007"/>
        <end position="1034"/>
    </location>
</feature>
<keyword evidence="8 9" id="KW-0472">Membrane</keyword>
<dbReference type="InterPro" id="IPR004764">
    <property type="entry name" value="MdtF-like"/>
</dbReference>
<comment type="subcellular location">
    <subcellularLocation>
        <location evidence="1">Cell inner membrane</location>
        <topology evidence="1">Multi-pass membrane protein</topology>
    </subcellularLocation>
</comment>
<dbReference type="EMBL" id="LT629973">
    <property type="protein sequence ID" value="SEH95022.1"/>
    <property type="molecule type" value="Genomic_DNA"/>
</dbReference>
<keyword evidence="3" id="KW-0813">Transport</keyword>
<evidence type="ECO:0000313" key="11">
    <source>
        <dbReference type="Proteomes" id="UP000176204"/>
    </source>
</evidence>
<dbReference type="PANTHER" id="PTHR32063:SF11">
    <property type="entry name" value="CATION OR DRUG EFFLUX SYSTEM PROTEIN"/>
    <property type="match status" value="1"/>
</dbReference>
<dbReference type="STRING" id="1679444.PYTT_2006"/>
<gene>
    <name evidence="10" type="ORF">PYTT_2006</name>
</gene>
<feature type="transmembrane region" description="Helical" evidence="9">
    <location>
        <begin position="469"/>
        <end position="496"/>
    </location>
</feature>
<dbReference type="SUPFAM" id="SSF82714">
    <property type="entry name" value="Multidrug efflux transporter AcrB TolC docking domain, DN and DC subdomains"/>
    <property type="match status" value="2"/>
</dbReference>
<dbReference type="GO" id="GO:0042910">
    <property type="term" value="F:xenobiotic transmembrane transporter activity"/>
    <property type="evidence" value="ECO:0007669"/>
    <property type="project" value="TreeGrafter"/>
</dbReference>
<evidence type="ECO:0000256" key="5">
    <source>
        <dbReference type="ARBA" id="ARBA00022519"/>
    </source>
</evidence>
<dbReference type="GO" id="GO:0005886">
    <property type="term" value="C:plasma membrane"/>
    <property type="evidence" value="ECO:0007669"/>
    <property type="project" value="UniProtKB-SubCell"/>
</dbReference>
<feature type="transmembrane region" description="Helical" evidence="9">
    <location>
        <begin position="437"/>
        <end position="457"/>
    </location>
</feature>
<feature type="transmembrane region" description="Helical" evidence="9">
    <location>
        <begin position="875"/>
        <end position="897"/>
    </location>
</feature>
<evidence type="ECO:0000256" key="7">
    <source>
        <dbReference type="ARBA" id="ARBA00022989"/>
    </source>
</evidence>
<dbReference type="SUPFAM" id="SSF82866">
    <property type="entry name" value="Multidrug efflux transporter AcrB transmembrane domain"/>
    <property type="match status" value="2"/>
</dbReference>
<keyword evidence="6 9" id="KW-0812">Transmembrane</keyword>
<evidence type="ECO:0000256" key="9">
    <source>
        <dbReference type="SAM" id="Phobius"/>
    </source>
</evidence>
<sequence>MSSYFIKHPLIAMVIAIVTSLLGVISLLRLPISEYPDIAPPTITLSATYPGADAQTVADSVATPIESQLSGLTGMDYMTSVNSSNGTCSMNVVFETGTNPDMDQVQTYMRYAQATTQLPTEVAQMGITIKKSTGVPLLLYSLTSPDNTFDAVYLANYAYVSLVDPVKRVPGVGDVQVFGAGRYAMRIWLDTVTMAQRGISVSDVQNAIRTQNTVNPGGQIGSEPAPAGQEFTYTVRTKGRLKTETEFENIIIKADGTKFVYLKDIAKIELGAQTYALMGRYNAEPAGVIAVYQAPGSNAIETVDAVKDCLAKYEKSFPPGLQGLVALDTTLSVRSSIEEIQKTLIEALVLVVIVVFVFLQGWRATLIPAIAVPVSIVTTFCFFPMLGFTLNTVCLMGMVLAIGLVVDDAIVVVEAVESHMERGMTPRQASFAAMKEVSGPVVAIALVLAAVFLPSLLLPGITGTLFQQFAVTIAISMLISAFNALTLSPALSAILLRPKSLEGHSPLRKFYRWFNKGYDATAHGYARTCGFLSRKLLISIPLLALISLLIIPVAKQVPGGFLPTEDKGFLMIGMTLPSSASMQRTLEQVKEVEKIVQSNENVKAVCSVIGINVMANIQTSNSGFFFVTLKDWDERPNRDQGAVALKELFEKQLNNSKRGIDAIVFVSTPPAIDGVGTSSGITFILEDREGRGVPYLSQQLNKFVAEVQKLPAVANVNSPLQMMNAVPQKRFVLDEKKCFAQGVKLEDAYKLLQAYYGSLFINYVTLYGQQWQVYIQGAGENRTNVDMLKNFYVRNAKGENFPLSALVRVEDIFDAEFVMHQNLYNAAQLNIEVKSGFSSSETMKELERVFAETMSPDMGYEYSQMSYQEEKAQKGLGLGAIFAMSGLFAFLILAALYEKWALPLSVFLTVPIAVLGAFVGLAAAHVELNLYAQIGLVMLIGLAAKNAILIVEFAVLEMERGKPLFEATLSAAKLRLRPILMTSFAFILGCLPLVLATGPGASARFAIGIVVVVGMLFSTIVGCFLIPCSFVFVVRLFRVKIKKHHVGPDPDEEYAYKVLAAEDAGLPEPPASEAVPAEPGNAEK</sequence>
<keyword evidence="11" id="KW-1185">Reference proteome</keyword>
<keyword evidence="4" id="KW-1003">Cell membrane</keyword>
<feature type="transmembrane region" description="Helical" evidence="9">
    <location>
        <begin position="930"/>
        <end position="955"/>
    </location>
</feature>
<feature type="transmembrane region" description="Helical" evidence="9">
    <location>
        <begin position="366"/>
        <end position="389"/>
    </location>
</feature>
<dbReference type="NCBIfam" id="TIGR00915">
    <property type="entry name" value="2A0602"/>
    <property type="match status" value="1"/>
</dbReference>
<dbReference type="GO" id="GO:0009636">
    <property type="term" value="P:response to toxic substance"/>
    <property type="evidence" value="ECO:0007669"/>
    <property type="project" value="UniProtKB-ARBA"/>
</dbReference>
<feature type="transmembrane region" description="Helical" evidence="9">
    <location>
        <begin position="536"/>
        <end position="554"/>
    </location>
</feature>
<dbReference type="Gene3D" id="3.30.70.1320">
    <property type="entry name" value="Multidrug efflux transporter AcrB pore domain like"/>
    <property type="match status" value="1"/>
</dbReference>
<evidence type="ECO:0000256" key="3">
    <source>
        <dbReference type="ARBA" id="ARBA00022448"/>
    </source>
</evidence>
<dbReference type="RefSeq" id="WP_067775747.1">
    <property type="nucleotide sequence ID" value="NZ_LIGX01000023.1"/>
</dbReference>
<dbReference type="Gene3D" id="3.30.70.1430">
    <property type="entry name" value="Multidrug efflux transporter AcrB pore domain"/>
    <property type="match status" value="2"/>
</dbReference>
<evidence type="ECO:0000256" key="4">
    <source>
        <dbReference type="ARBA" id="ARBA00022475"/>
    </source>
</evidence>
<dbReference type="GO" id="GO:0015562">
    <property type="term" value="F:efflux transmembrane transporter activity"/>
    <property type="evidence" value="ECO:0007669"/>
    <property type="project" value="InterPro"/>
</dbReference>
<feature type="transmembrane region" description="Helical" evidence="9">
    <location>
        <begin position="12"/>
        <end position="32"/>
    </location>
</feature>
<evidence type="ECO:0000256" key="1">
    <source>
        <dbReference type="ARBA" id="ARBA00004429"/>
    </source>
</evidence>
<dbReference type="Proteomes" id="UP000176204">
    <property type="component" value="Chromosome I"/>
</dbReference>
<dbReference type="PRINTS" id="PR00702">
    <property type="entry name" value="ACRIFLAVINRP"/>
</dbReference>
<dbReference type="InterPro" id="IPR027463">
    <property type="entry name" value="AcrB_DN_DC_subdom"/>
</dbReference>
<dbReference type="Gene3D" id="1.20.1640.10">
    <property type="entry name" value="Multidrug efflux transporter AcrB transmembrane domain"/>
    <property type="match status" value="2"/>
</dbReference>